<feature type="transmembrane region" description="Helical" evidence="1">
    <location>
        <begin position="108"/>
        <end position="130"/>
    </location>
</feature>
<proteinExistence type="predicted"/>
<dbReference type="Proteomes" id="UP000049828">
    <property type="component" value="Unassembled WGS sequence"/>
</dbReference>
<feature type="transmembrane region" description="Helical" evidence="1">
    <location>
        <begin position="186"/>
        <end position="207"/>
    </location>
</feature>
<reference evidence="2" key="2">
    <citation type="submission" date="2015-05" db="EMBL/GenBank/DDBJ databases">
        <authorList>
            <person name="Wang D.B."/>
            <person name="Wang M."/>
        </authorList>
    </citation>
    <scope>NUCLEOTIDE SEQUENCE [LARGE SCALE GENOMIC DNA]</scope>
    <source>
        <strain evidence="2">L1-83</strain>
    </source>
</reference>
<evidence type="ECO:0000313" key="5">
    <source>
        <dbReference type="Proteomes" id="UP000095453"/>
    </source>
</evidence>
<dbReference type="EMBL" id="CYXX01000012">
    <property type="protein sequence ID" value="CUN08092.1"/>
    <property type="molecule type" value="Genomic_DNA"/>
</dbReference>
<dbReference type="Proteomes" id="UP000095453">
    <property type="component" value="Unassembled WGS sequence"/>
</dbReference>
<feature type="transmembrane region" description="Helical" evidence="1">
    <location>
        <begin position="286"/>
        <end position="305"/>
    </location>
</feature>
<keyword evidence="1" id="KW-0472">Membrane</keyword>
<dbReference type="Pfam" id="PF19554">
    <property type="entry name" value="DUF6077"/>
    <property type="match status" value="1"/>
</dbReference>
<evidence type="ECO:0000313" key="2">
    <source>
        <dbReference type="EMBL" id="CRL35076.1"/>
    </source>
</evidence>
<protein>
    <submittedName>
        <fullName evidence="2">Uncharacterized protein</fullName>
    </submittedName>
</protein>
<sequence length="341" mass="38967">MKNAAGILLVIYLFFLVPLLAGAFIDAAAGVKRRNISSTYANGFVAMLGIFWGVAVLFLYRGCTLEKLSMVWMLATITICVASILANKKAIYGCFKHKRKSENGHKTVKIAMVVSIIAILFSVVCVKPQMEQTVQTVMTSIDTNSAYIYQPYTGEQYPATQMEKIFSPYEMLYAVNAWVSGLHPALLIKVILPLFILPFFMCCYWEIGKFFFKQEKMQAVFLIIVEIIYYVPIYTAVETPVTGIFRSCWNGSVMLECCILPYAFLQVMRMLNFMYGGEKNKVSDCVKHPVMMQAVLFIILYPAAQLLHHKGWFYVFLMMLLMILVWFVRKGYKYVRVVGRH</sequence>
<feature type="transmembrane region" description="Helical" evidence="1">
    <location>
        <begin position="40"/>
        <end position="62"/>
    </location>
</feature>
<dbReference type="InterPro" id="IPR045723">
    <property type="entry name" value="DUF6077"/>
</dbReference>
<feature type="transmembrane region" description="Helical" evidence="1">
    <location>
        <begin position="219"/>
        <end position="237"/>
    </location>
</feature>
<keyword evidence="4" id="KW-1185">Reference proteome</keyword>
<keyword evidence="1" id="KW-0812">Transmembrane</keyword>
<dbReference type="AlphaFoldDB" id="A0A0M6WFC4"/>
<feature type="transmembrane region" description="Helical" evidence="1">
    <location>
        <begin position="311"/>
        <end position="328"/>
    </location>
</feature>
<evidence type="ECO:0000256" key="1">
    <source>
        <dbReference type="SAM" id="Phobius"/>
    </source>
</evidence>
<feature type="transmembrane region" description="Helical" evidence="1">
    <location>
        <begin position="243"/>
        <end position="265"/>
    </location>
</feature>
<keyword evidence="1" id="KW-1133">Transmembrane helix</keyword>
<reference evidence="4" key="1">
    <citation type="submission" date="2015-05" db="EMBL/GenBank/DDBJ databases">
        <authorList>
            <consortium name="Pathogen Informatics"/>
        </authorList>
    </citation>
    <scope>NUCLEOTIDE SEQUENCE [LARGE SCALE GENOMIC DNA]</scope>
    <source>
        <strain evidence="3 5">2789STDY5608887</strain>
        <strain evidence="4">L1-83</strain>
    </source>
</reference>
<feature type="transmembrane region" description="Helical" evidence="1">
    <location>
        <begin position="6"/>
        <end position="28"/>
    </location>
</feature>
<evidence type="ECO:0000313" key="3">
    <source>
        <dbReference type="EMBL" id="CUN08092.1"/>
    </source>
</evidence>
<name>A0A0M6WFC4_9FIRM</name>
<gene>
    <name evidence="3" type="ORF">ERS852444_01787</name>
    <name evidence="2" type="ORF">RIL183_16021</name>
</gene>
<evidence type="ECO:0000313" key="4">
    <source>
        <dbReference type="Proteomes" id="UP000049828"/>
    </source>
</evidence>
<accession>A0A0M6WFC4</accession>
<feature type="transmembrane region" description="Helical" evidence="1">
    <location>
        <begin position="68"/>
        <end position="87"/>
    </location>
</feature>
<dbReference type="EMBL" id="CVRS01000059">
    <property type="protein sequence ID" value="CRL35076.1"/>
    <property type="molecule type" value="Genomic_DNA"/>
</dbReference>
<organism evidence="2 4">
    <name type="scientific">Roseburia inulinivorans</name>
    <dbReference type="NCBI Taxonomy" id="360807"/>
    <lineage>
        <taxon>Bacteria</taxon>
        <taxon>Bacillati</taxon>
        <taxon>Bacillota</taxon>
        <taxon>Clostridia</taxon>
        <taxon>Lachnospirales</taxon>
        <taxon>Lachnospiraceae</taxon>
        <taxon>Roseburia</taxon>
    </lineage>
</organism>
<dbReference type="RefSeq" id="WP_021923495.1">
    <property type="nucleotide sequence ID" value="NZ_CAKZTK010000057.1"/>
</dbReference>